<protein>
    <recommendedName>
        <fullName evidence="2">Helix-turn-helix domain-containing protein</fullName>
    </recommendedName>
</protein>
<organism evidence="1">
    <name type="scientific">hydrothermal vent metagenome</name>
    <dbReference type="NCBI Taxonomy" id="652676"/>
    <lineage>
        <taxon>unclassified sequences</taxon>
        <taxon>metagenomes</taxon>
        <taxon>ecological metagenomes</taxon>
    </lineage>
</organism>
<accession>A0A3B0XPK0</accession>
<name>A0A3B0XPK0_9ZZZZ</name>
<dbReference type="InterPro" id="IPR036388">
    <property type="entry name" value="WH-like_DNA-bd_sf"/>
</dbReference>
<sequence length="139" mass="16066">MSKRLNPNKAKIHRSYTVEEIACLFSVHKNTVRAWLKVGLPVCDNQKPMLIIGAELREFIQVRNKKNKRKCKPYEMYCLRCKSPQKPAENMVDYEPITEGTGRLIGLCSCCECIINKYISLAGFEKIKHYFTDGTKAYK</sequence>
<dbReference type="AlphaFoldDB" id="A0A3B0XPK0"/>
<evidence type="ECO:0008006" key="2">
    <source>
        <dbReference type="Google" id="ProtNLM"/>
    </source>
</evidence>
<gene>
    <name evidence="1" type="ORF">MNBD_GAMMA08-913</name>
</gene>
<dbReference type="EMBL" id="UOFH01000351">
    <property type="protein sequence ID" value="VAW66630.1"/>
    <property type="molecule type" value="Genomic_DNA"/>
</dbReference>
<proteinExistence type="predicted"/>
<reference evidence="1" key="1">
    <citation type="submission" date="2018-06" db="EMBL/GenBank/DDBJ databases">
        <authorList>
            <person name="Zhirakovskaya E."/>
        </authorList>
    </citation>
    <scope>NUCLEOTIDE SEQUENCE</scope>
</reference>
<evidence type="ECO:0000313" key="1">
    <source>
        <dbReference type="EMBL" id="VAW66630.1"/>
    </source>
</evidence>
<dbReference type="Gene3D" id="1.10.10.10">
    <property type="entry name" value="Winged helix-like DNA-binding domain superfamily/Winged helix DNA-binding domain"/>
    <property type="match status" value="1"/>
</dbReference>